<evidence type="ECO:0000313" key="2">
    <source>
        <dbReference type="Proteomes" id="UP001472677"/>
    </source>
</evidence>
<dbReference type="Proteomes" id="UP001472677">
    <property type="component" value="Unassembled WGS sequence"/>
</dbReference>
<keyword evidence="2" id="KW-1185">Reference proteome</keyword>
<evidence type="ECO:0000313" key="1">
    <source>
        <dbReference type="EMBL" id="KAK8523181.1"/>
    </source>
</evidence>
<comment type="caution">
    <text evidence="1">The sequence shown here is derived from an EMBL/GenBank/DDBJ whole genome shotgun (WGS) entry which is preliminary data.</text>
</comment>
<proteinExistence type="predicted"/>
<protein>
    <submittedName>
        <fullName evidence="1">Uncharacterized protein</fullName>
    </submittedName>
</protein>
<gene>
    <name evidence="1" type="ORF">V6N12_047710</name>
</gene>
<reference evidence="1 2" key="1">
    <citation type="journal article" date="2024" name="G3 (Bethesda)">
        <title>Genome assembly of Hibiscus sabdariffa L. provides insights into metabolisms of medicinal natural products.</title>
        <authorList>
            <person name="Kim T."/>
        </authorList>
    </citation>
    <scope>NUCLEOTIDE SEQUENCE [LARGE SCALE GENOMIC DNA]</scope>
    <source>
        <strain evidence="1">TK-2024</strain>
        <tissue evidence="1">Old leaves</tissue>
    </source>
</reference>
<sequence length="217" mass="22906">MVSLTPEVSVLDPFVGCGLDLGDFPPFGGSFAAVSNGEVAGAPSSPSALVSRASRSSCFTYSSCFTRLSYYGGSKCFIRSGYSCYSDEGYKCSKIKVVTDPSTEVVAGGVVHMLDQDVQKSSSSPREFVDCQDGFSGVLSRAPVVEGGGSGVRNIVDVPARDVSVPSGIIEHTSKVVQVEYVGAQVVDPFVVSSDVEYSGSQWLLLIGLRSWARRLT</sequence>
<accession>A0ABR2CTS6</accession>
<name>A0ABR2CTS6_9ROSI</name>
<organism evidence="1 2">
    <name type="scientific">Hibiscus sabdariffa</name>
    <name type="common">roselle</name>
    <dbReference type="NCBI Taxonomy" id="183260"/>
    <lineage>
        <taxon>Eukaryota</taxon>
        <taxon>Viridiplantae</taxon>
        <taxon>Streptophyta</taxon>
        <taxon>Embryophyta</taxon>
        <taxon>Tracheophyta</taxon>
        <taxon>Spermatophyta</taxon>
        <taxon>Magnoliopsida</taxon>
        <taxon>eudicotyledons</taxon>
        <taxon>Gunneridae</taxon>
        <taxon>Pentapetalae</taxon>
        <taxon>rosids</taxon>
        <taxon>malvids</taxon>
        <taxon>Malvales</taxon>
        <taxon>Malvaceae</taxon>
        <taxon>Malvoideae</taxon>
        <taxon>Hibiscus</taxon>
    </lineage>
</organism>
<dbReference type="EMBL" id="JBBPBM010000043">
    <property type="protein sequence ID" value="KAK8523181.1"/>
    <property type="molecule type" value="Genomic_DNA"/>
</dbReference>